<evidence type="ECO:0000313" key="1">
    <source>
        <dbReference type="EMBL" id="UYU18408.1"/>
    </source>
</evidence>
<name>A0AAX3E857_9EURY</name>
<dbReference type="KEGG" id="msum:OH143_12000"/>
<dbReference type="RefSeq" id="WP_011843899.1">
    <property type="nucleotide sequence ID" value="NZ_CP109831.1"/>
</dbReference>
<dbReference type="EMBL" id="CP109831">
    <property type="protein sequence ID" value="UYU18408.1"/>
    <property type="molecule type" value="Genomic_DNA"/>
</dbReference>
<dbReference type="Pfam" id="PF11387">
    <property type="entry name" value="DUF2795"/>
    <property type="match status" value="1"/>
</dbReference>
<proteinExistence type="predicted"/>
<reference evidence="1" key="1">
    <citation type="submission" date="2022-10" db="EMBL/GenBank/DDBJ databases">
        <title>Complete genome of Methanoculleus submarinus DSM 15122.</title>
        <authorList>
            <person name="Chen S.-C."/>
            <person name="Lai S.-J."/>
            <person name="You Y.-T."/>
        </authorList>
    </citation>
    <scope>NUCLEOTIDE SEQUENCE</scope>
    <source>
        <strain evidence="1">DSM 15122</strain>
    </source>
</reference>
<dbReference type="InterPro" id="IPR021527">
    <property type="entry name" value="DUF2795"/>
</dbReference>
<protein>
    <submittedName>
        <fullName evidence="1">DUF2795 domain-containing protein</fullName>
    </submittedName>
</protein>
<dbReference type="GeneID" id="4847801"/>
<organism evidence="1 2">
    <name type="scientific">Methanoculleus submarinus</name>
    <dbReference type="NCBI Taxonomy" id="204050"/>
    <lineage>
        <taxon>Archaea</taxon>
        <taxon>Methanobacteriati</taxon>
        <taxon>Methanobacteriota</taxon>
        <taxon>Stenosarchaea group</taxon>
        <taxon>Methanomicrobia</taxon>
        <taxon>Methanomicrobiales</taxon>
        <taxon>Methanomicrobiaceae</taxon>
        <taxon>Methanoculleus</taxon>
    </lineage>
</organism>
<dbReference type="Proteomes" id="UP001156196">
    <property type="component" value="Chromosome"/>
</dbReference>
<accession>A0AAX3E857</accession>
<dbReference type="AlphaFoldDB" id="A0AAX3E857"/>
<keyword evidence="2" id="KW-1185">Reference proteome</keyword>
<gene>
    <name evidence="1" type="ORF">OH143_12000</name>
</gene>
<sequence length="72" mass="8020">MEVIETALPTAMTNSRIHEYLREAPYPATRQALVDRARKTGAPGDILRALERLPERLYASPDAVIETIGMLV</sequence>
<evidence type="ECO:0000313" key="2">
    <source>
        <dbReference type="Proteomes" id="UP001156196"/>
    </source>
</evidence>